<protein>
    <recommendedName>
        <fullName evidence="5">UBC core domain-containing protein</fullName>
    </recommendedName>
</protein>
<evidence type="ECO:0000256" key="3">
    <source>
        <dbReference type="ARBA" id="ARBA00022840"/>
    </source>
</evidence>
<keyword evidence="3" id="KW-0067">ATP-binding</keyword>
<organism evidence="6 7">
    <name type="scientific">Pichia kluyveri</name>
    <name type="common">Yeast</name>
    <dbReference type="NCBI Taxonomy" id="36015"/>
    <lineage>
        <taxon>Eukaryota</taxon>
        <taxon>Fungi</taxon>
        <taxon>Dikarya</taxon>
        <taxon>Ascomycota</taxon>
        <taxon>Saccharomycotina</taxon>
        <taxon>Pichiomycetes</taxon>
        <taxon>Pichiales</taxon>
        <taxon>Pichiaceae</taxon>
        <taxon>Pichia</taxon>
    </lineage>
</organism>
<evidence type="ECO:0000313" key="6">
    <source>
        <dbReference type="EMBL" id="GMM47788.1"/>
    </source>
</evidence>
<accession>A0AAV5RAG7</accession>
<evidence type="ECO:0000259" key="5">
    <source>
        <dbReference type="PROSITE" id="PS50127"/>
    </source>
</evidence>
<dbReference type="AlphaFoldDB" id="A0AAV5RAG7"/>
<dbReference type="SUPFAM" id="SSF54495">
    <property type="entry name" value="UBC-like"/>
    <property type="match status" value="1"/>
</dbReference>
<dbReference type="SMART" id="SM00212">
    <property type="entry name" value="UBCc"/>
    <property type="match status" value="1"/>
</dbReference>
<feature type="domain" description="UBC core" evidence="5">
    <location>
        <begin position="2"/>
        <end position="160"/>
    </location>
</feature>
<sequence>MSAAVILAKELKELSKNPTYHITLQDDSIFSWKLGFYIINPESPWNHAYLTANIEFKKNYPFAPPSFTFSPPIFHANVYNDGKVCISILHESVTTPMSGEPDNETWSPAQCVESVIISIISILDDPNIYSPANTDASNMWRDRRDEYNEKIKKFAETSRQSIPSDFQIPSDESIIKGSNNHIDEDNWYFDEEDEDDDDEEEEDDDLDQMSYEESEAEMSEDYEDNENETTKITN</sequence>
<dbReference type="PROSITE" id="PS50127">
    <property type="entry name" value="UBC_2"/>
    <property type="match status" value="1"/>
</dbReference>
<feature type="compositionally biased region" description="Acidic residues" evidence="4">
    <location>
        <begin position="185"/>
        <end position="227"/>
    </location>
</feature>
<dbReference type="Proteomes" id="UP001378960">
    <property type="component" value="Unassembled WGS sequence"/>
</dbReference>
<dbReference type="GO" id="GO:0005524">
    <property type="term" value="F:ATP binding"/>
    <property type="evidence" value="ECO:0007669"/>
    <property type="project" value="UniProtKB-KW"/>
</dbReference>
<keyword evidence="2" id="KW-0833">Ubl conjugation pathway</keyword>
<keyword evidence="1" id="KW-0547">Nucleotide-binding</keyword>
<evidence type="ECO:0000256" key="1">
    <source>
        <dbReference type="ARBA" id="ARBA00022741"/>
    </source>
</evidence>
<keyword evidence="7" id="KW-1185">Reference proteome</keyword>
<evidence type="ECO:0000256" key="2">
    <source>
        <dbReference type="ARBA" id="ARBA00022786"/>
    </source>
</evidence>
<dbReference type="Gene3D" id="3.10.110.10">
    <property type="entry name" value="Ubiquitin Conjugating Enzyme"/>
    <property type="match status" value="1"/>
</dbReference>
<dbReference type="PANTHER" id="PTHR24067">
    <property type="entry name" value="UBIQUITIN-CONJUGATING ENZYME E2"/>
    <property type="match status" value="1"/>
</dbReference>
<evidence type="ECO:0000256" key="4">
    <source>
        <dbReference type="SAM" id="MobiDB-lite"/>
    </source>
</evidence>
<proteinExistence type="predicted"/>
<dbReference type="InterPro" id="IPR050113">
    <property type="entry name" value="Ub_conjugating_enzyme"/>
</dbReference>
<comment type="caution">
    <text evidence="6">The sequence shown here is derived from an EMBL/GenBank/DDBJ whole genome shotgun (WGS) entry which is preliminary data.</text>
</comment>
<reference evidence="6 7" key="1">
    <citation type="journal article" date="2023" name="Elife">
        <title>Identification of key yeast species and microbe-microbe interactions impacting larval growth of Drosophila in the wild.</title>
        <authorList>
            <person name="Mure A."/>
            <person name="Sugiura Y."/>
            <person name="Maeda R."/>
            <person name="Honda K."/>
            <person name="Sakurai N."/>
            <person name="Takahashi Y."/>
            <person name="Watada M."/>
            <person name="Katoh T."/>
            <person name="Gotoh A."/>
            <person name="Gotoh Y."/>
            <person name="Taniguchi I."/>
            <person name="Nakamura K."/>
            <person name="Hayashi T."/>
            <person name="Katayama T."/>
            <person name="Uemura T."/>
            <person name="Hattori Y."/>
        </authorList>
    </citation>
    <scope>NUCLEOTIDE SEQUENCE [LARGE SCALE GENOMIC DNA]</scope>
    <source>
        <strain evidence="6 7">PK-24</strain>
    </source>
</reference>
<dbReference type="InterPro" id="IPR000608">
    <property type="entry name" value="UBC"/>
</dbReference>
<gene>
    <name evidence="6" type="ORF">DAPK24_043860</name>
</gene>
<name>A0AAV5RAG7_PICKL</name>
<evidence type="ECO:0000313" key="7">
    <source>
        <dbReference type="Proteomes" id="UP001378960"/>
    </source>
</evidence>
<dbReference type="Pfam" id="PF00179">
    <property type="entry name" value="UQ_con"/>
    <property type="match status" value="1"/>
</dbReference>
<dbReference type="InterPro" id="IPR016135">
    <property type="entry name" value="UBQ-conjugating_enzyme/RWD"/>
</dbReference>
<feature type="region of interest" description="Disordered" evidence="4">
    <location>
        <begin position="158"/>
        <end position="234"/>
    </location>
</feature>
<dbReference type="EMBL" id="BTGB01000009">
    <property type="protein sequence ID" value="GMM47788.1"/>
    <property type="molecule type" value="Genomic_DNA"/>
</dbReference>